<name>A0A2T7NLU8_POMCA</name>
<dbReference type="PANTHER" id="PTHR45153">
    <property type="entry name" value="TETRATRICOPEPTIDE REPEAT PROTEIN 16"/>
    <property type="match status" value="1"/>
</dbReference>
<proteinExistence type="predicted"/>
<gene>
    <name evidence="3" type="ORF">C0Q70_17945</name>
</gene>
<feature type="compositionally biased region" description="Basic and acidic residues" evidence="2">
    <location>
        <begin position="108"/>
        <end position="124"/>
    </location>
</feature>
<dbReference type="EMBL" id="PZQS01000011">
    <property type="protein sequence ID" value="PVD22140.1"/>
    <property type="molecule type" value="Genomic_DNA"/>
</dbReference>
<evidence type="ECO:0000256" key="1">
    <source>
        <dbReference type="PROSITE-ProRule" id="PRU00339"/>
    </source>
</evidence>
<reference evidence="3 4" key="1">
    <citation type="submission" date="2018-04" db="EMBL/GenBank/DDBJ databases">
        <title>The genome of golden apple snail Pomacea canaliculata provides insight into stress tolerance and invasive adaptation.</title>
        <authorList>
            <person name="Liu C."/>
            <person name="Liu B."/>
            <person name="Ren Y."/>
            <person name="Zhang Y."/>
            <person name="Wang H."/>
            <person name="Li S."/>
            <person name="Jiang F."/>
            <person name="Yin L."/>
            <person name="Zhang G."/>
            <person name="Qian W."/>
            <person name="Fan W."/>
        </authorList>
    </citation>
    <scope>NUCLEOTIDE SEQUENCE [LARGE SCALE GENOMIC DNA]</scope>
    <source>
        <strain evidence="3">SZHN2017</strain>
        <tissue evidence="3">Muscle</tissue>
    </source>
</reference>
<keyword evidence="4" id="KW-1185">Reference proteome</keyword>
<accession>A0A2T7NLU8</accession>
<feature type="repeat" description="TPR" evidence="1">
    <location>
        <begin position="318"/>
        <end position="351"/>
    </location>
</feature>
<dbReference type="InterPro" id="IPR011990">
    <property type="entry name" value="TPR-like_helical_dom_sf"/>
</dbReference>
<dbReference type="OrthoDB" id="1926212at2759"/>
<dbReference type="Pfam" id="PF13432">
    <property type="entry name" value="TPR_16"/>
    <property type="match status" value="2"/>
</dbReference>
<dbReference type="PANTHER" id="PTHR45153:SF1">
    <property type="entry name" value="TETRATRICOPEPTIDE REPEAT PROTEIN 16"/>
    <property type="match status" value="1"/>
</dbReference>
<feature type="compositionally biased region" description="Polar residues" evidence="2">
    <location>
        <begin position="134"/>
        <end position="149"/>
    </location>
</feature>
<feature type="compositionally biased region" description="Basic and acidic residues" evidence="2">
    <location>
        <begin position="152"/>
        <end position="161"/>
    </location>
</feature>
<dbReference type="Proteomes" id="UP000245119">
    <property type="component" value="Linkage Group LG11"/>
</dbReference>
<evidence type="ECO:0000313" key="3">
    <source>
        <dbReference type="EMBL" id="PVD22140.1"/>
    </source>
</evidence>
<dbReference type="AlphaFoldDB" id="A0A2T7NLU8"/>
<feature type="region of interest" description="Disordered" evidence="2">
    <location>
        <begin position="1"/>
        <end position="64"/>
    </location>
</feature>
<sequence length="823" mass="92967">MASKPEKVKKVKSSATLDRDEELSRKSSMESSGGDNPGLVQRSATRDILDFSEDSYVSGDARGESPFRVEASDYHQDPMMVNVHQFYPIIDQSFRRGFSGRLGEEKTNLKAISEEEQHDEKTGKEAILGECDNTENTTDVPGDGTSSEDTNVDQRREKVESQSDLSSRQELLEVNTEDSQGLGSSGLTEDPQVPVSSGMFYTMVDEDTIQAARQRKKTTFAADEWSEIKNATYSLADIVAKRAYEHYQRALHLKSQQQWLEMITCLTKAISLKGDEAAFYRQRGEAFIQLCDFHSAILNYKKACLLDSSSSASYQRLAFLFYFYGQCLFDQRLFAEALEAFSRAAEMNPDNIGYHMRSISCLAALQRHGECLALVNKRLEKDSTNPDLYVMRARLHDMFGNSTLCYYDVKDALAVDADHQEAKEMMHRLELKAAECKTHCMHLNLTGKYREALQKISIAIETNPSMAEYHVLRGALHRKLNDFNAAIDDFLLALDKCDHNEEDPVYSKAQRQLLLTYNDFAVECFNKNFFEEAIVLLNKAVKGEKNEKGLYINRGDCFFKQSELNFALQDYLQALELDESDTAIATRISVIYNEFGVGLYQDKKYTEAEAKFSQALQFNPRIGQYYISRSRARYMLGNLTGARQDLLLGLLLDPFSEDILSILARLFPGKSVADVVSSPAATVAKNTIQQLEFCVHPSSPRQEVTIPERSEFKNEVEKPKTPDTAPAWNPTACFPPLKLCMKEKEFNLKLVQEKQKVEQEVKDILQNRGTLQYQGGRIQPLPPPCNETRYGGKLQGSVSAVPAIKQNKKSTSWRNFGLGIGLQ</sequence>
<feature type="repeat" description="TPR" evidence="1">
    <location>
        <begin position="589"/>
        <end position="622"/>
    </location>
</feature>
<evidence type="ECO:0000313" key="4">
    <source>
        <dbReference type="Proteomes" id="UP000245119"/>
    </source>
</evidence>
<organism evidence="3 4">
    <name type="scientific">Pomacea canaliculata</name>
    <name type="common">Golden apple snail</name>
    <dbReference type="NCBI Taxonomy" id="400727"/>
    <lineage>
        <taxon>Eukaryota</taxon>
        <taxon>Metazoa</taxon>
        <taxon>Spiralia</taxon>
        <taxon>Lophotrochozoa</taxon>
        <taxon>Mollusca</taxon>
        <taxon>Gastropoda</taxon>
        <taxon>Caenogastropoda</taxon>
        <taxon>Architaenioglossa</taxon>
        <taxon>Ampullarioidea</taxon>
        <taxon>Ampullariidae</taxon>
        <taxon>Pomacea</taxon>
    </lineage>
</organism>
<evidence type="ECO:0000256" key="2">
    <source>
        <dbReference type="SAM" id="MobiDB-lite"/>
    </source>
</evidence>
<dbReference type="SMART" id="SM00028">
    <property type="entry name" value="TPR"/>
    <property type="match status" value="8"/>
</dbReference>
<keyword evidence="1" id="KW-0802">TPR repeat</keyword>
<feature type="region of interest" description="Disordered" evidence="2">
    <location>
        <begin position="108"/>
        <end position="194"/>
    </location>
</feature>
<feature type="compositionally biased region" description="Polar residues" evidence="2">
    <location>
        <begin position="177"/>
        <end position="187"/>
    </location>
</feature>
<dbReference type="Gene3D" id="1.25.40.10">
    <property type="entry name" value="Tetratricopeptide repeat domain"/>
    <property type="match status" value="5"/>
</dbReference>
<dbReference type="STRING" id="400727.A0A2T7NLU8"/>
<comment type="caution">
    <text evidence="3">The sequence shown here is derived from an EMBL/GenBank/DDBJ whole genome shotgun (WGS) entry which is preliminary data.</text>
</comment>
<dbReference type="SUPFAM" id="SSF48439">
    <property type="entry name" value="Protein prenylyltransferase"/>
    <property type="match status" value="1"/>
</dbReference>
<protein>
    <submittedName>
        <fullName evidence="3">Uncharacterized protein</fullName>
    </submittedName>
</protein>
<dbReference type="PROSITE" id="PS50005">
    <property type="entry name" value="TPR"/>
    <property type="match status" value="3"/>
</dbReference>
<dbReference type="InterPro" id="IPR019734">
    <property type="entry name" value="TPR_rpt"/>
</dbReference>
<dbReference type="SUPFAM" id="SSF48452">
    <property type="entry name" value="TPR-like"/>
    <property type="match status" value="1"/>
</dbReference>
<feature type="repeat" description="TPR" evidence="1">
    <location>
        <begin position="548"/>
        <end position="581"/>
    </location>
</feature>